<feature type="region of interest" description="Disordered" evidence="1">
    <location>
        <begin position="126"/>
        <end position="149"/>
    </location>
</feature>
<evidence type="ECO:0000313" key="3">
    <source>
        <dbReference type="Proteomes" id="UP000324222"/>
    </source>
</evidence>
<reference evidence="2 3" key="1">
    <citation type="submission" date="2019-05" db="EMBL/GenBank/DDBJ databases">
        <title>Another draft genome of Portunus trituberculatus and its Hox gene families provides insights of decapod evolution.</title>
        <authorList>
            <person name="Jeong J.-H."/>
            <person name="Song I."/>
            <person name="Kim S."/>
            <person name="Choi T."/>
            <person name="Kim D."/>
            <person name="Ryu S."/>
            <person name="Kim W."/>
        </authorList>
    </citation>
    <scope>NUCLEOTIDE SEQUENCE [LARGE SCALE GENOMIC DNA]</scope>
    <source>
        <tissue evidence="2">Muscle</tissue>
    </source>
</reference>
<gene>
    <name evidence="2" type="ORF">E2C01_054834</name>
</gene>
<evidence type="ECO:0000256" key="1">
    <source>
        <dbReference type="SAM" id="MobiDB-lite"/>
    </source>
</evidence>
<protein>
    <submittedName>
        <fullName evidence="2">Uncharacterized protein</fullName>
    </submittedName>
</protein>
<dbReference type="Proteomes" id="UP000324222">
    <property type="component" value="Unassembled WGS sequence"/>
</dbReference>
<name>A0A5B7GT03_PORTR</name>
<sequence>MCLQSRVISGSGAARQLALHSSVGRGRPGWKQLGTRQGPRYSILLLLFLPVSLRYSSKLVLQIVLPALICAVLVKRDQDEAGGSADLVDSLSRPGRDPIKPGQAGSSLASRLVNMYLASLLQLAGRPVSSPRPPSPPRRPAAHVPRGVW</sequence>
<feature type="compositionally biased region" description="Pro residues" evidence="1">
    <location>
        <begin position="130"/>
        <end position="139"/>
    </location>
</feature>
<accession>A0A5B7GT03</accession>
<comment type="caution">
    <text evidence="2">The sequence shown here is derived from an EMBL/GenBank/DDBJ whole genome shotgun (WGS) entry which is preliminary data.</text>
</comment>
<dbReference type="EMBL" id="VSRR010017887">
    <property type="protein sequence ID" value="MPC60779.1"/>
    <property type="molecule type" value="Genomic_DNA"/>
</dbReference>
<keyword evidence="3" id="KW-1185">Reference proteome</keyword>
<feature type="region of interest" description="Disordered" evidence="1">
    <location>
        <begin position="80"/>
        <end position="106"/>
    </location>
</feature>
<proteinExistence type="predicted"/>
<evidence type="ECO:0000313" key="2">
    <source>
        <dbReference type="EMBL" id="MPC60779.1"/>
    </source>
</evidence>
<dbReference type="AlphaFoldDB" id="A0A5B7GT03"/>
<organism evidence="2 3">
    <name type="scientific">Portunus trituberculatus</name>
    <name type="common">Swimming crab</name>
    <name type="synonym">Neptunus trituberculatus</name>
    <dbReference type="NCBI Taxonomy" id="210409"/>
    <lineage>
        <taxon>Eukaryota</taxon>
        <taxon>Metazoa</taxon>
        <taxon>Ecdysozoa</taxon>
        <taxon>Arthropoda</taxon>
        <taxon>Crustacea</taxon>
        <taxon>Multicrustacea</taxon>
        <taxon>Malacostraca</taxon>
        <taxon>Eumalacostraca</taxon>
        <taxon>Eucarida</taxon>
        <taxon>Decapoda</taxon>
        <taxon>Pleocyemata</taxon>
        <taxon>Brachyura</taxon>
        <taxon>Eubrachyura</taxon>
        <taxon>Portunoidea</taxon>
        <taxon>Portunidae</taxon>
        <taxon>Portuninae</taxon>
        <taxon>Portunus</taxon>
    </lineage>
</organism>